<sequence length="129" mass="15355">MSQVKKSLLKVEKLQFDIYINKQLIQVDYDDQTTVEEVLDMIKRKQNISNQDVSLYLAKKSGEPKLSFPALEKNRKLIRTNEKRFVVVVKQMEPKIMNEFHEKDLKIIEQRQQKQSIFKKFFGISMTCK</sequence>
<reference evidence="1" key="1">
    <citation type="submission" date="2021-01" db="EMBL/GenBank/DDBJ databases">
        <authorList>
            <consortium name="Genoscope - CEA"/>
            <person name="William W."/>
        </authorList>
    </citation>
    <scope>NUCLEOTIDE SEQUENCE</scope>
</reference>
<proteinExistence type="predicted"/>
<comment type="caution">
    <text evidence="1">The sequence shown here is derived from an EMBL/GenBank/DDBJ whole genome shotgun (WGS) entry which is preliminary data.</text>
</comment>
<name>A0A8S1JPD5_PARPR</name>
<accession>A0A8S1JPD5</accession>
<dbReference type="AlphaFoldDB" id="A0A8S1JPD5"/>
<dbReference type="OMA" id="IMNEFHE"/>
<keyword evidence="2" id="KW-1185">Reference proteome</keyword>
<dbReference type="EMBL" id="CAJJDM010000002">
    <property type="protein sequence ID" value="CAD8043745.1"/>
    <property type="molecule type" value="Genomic_DNA"/>
</dbReference>
<dbReference type="Proteomes" id="UP000688137">
    <property type="component" value="Unassembled WGS sequence"/>
</dbReference>
<gene>
    <name evidence="1" type="ORF">PPRIM_AZ9-3.1.T0050399</name>
</gene>
<evidence type="ECO:0008006" key="3">
    <source>
        <dbReference type="Google" id="ProtNLM"/>
    </source>
</evidence>
<evidence type="ECO:0000313" key="1">
    <source>
        <dbReference type="EMBL" id="CAD8043745.1"/>
    </source>
</evidence>
<protein>
    <recommendedName>
        <fullName evidence="3">Ubiquitin-like domain-containing protein</fullName>
    </recommendedName>
</protein>
<organism evidence="1 2">
    <name type="scientific">Paramecium primaurelia</name>
    <dbReference type="NCBI Taxonomy" id="5886"/>
    <lineage>
        <taxon>Eukaryota</taxon>
        <taxon>Sar</taxon>
        <taxon>Alveolata</taxon>
        <taxon>Ciliophora</taxon>
        <taxon>Intramacronucleata</taxon>
        <taxon>Oligohymenophorea</taxon>
        <taxon>Peniculida</taxon>
        <taxon>Parameciidae</taxon>
        <taxon>Paramecium</taxon>
    </lineage>
</organism>
<evidence type="ECO:0000313" key="2">
    <source>
        <dbReference type="Proteomes" id="UP000688137"/>
    </source>
</evidence>